<dbReference type="InterPro" id="IPR041679">
    <property type="entry name" value="DNA2/NAM7-like_C"/>
</dbReference>
<feature type="compositionally biased region" description="Basic and acidic residues" evidence="1">
    <location>
        <begin position="2209"/>
        <end position="2224"/>
    </location>
</feature>
<dbReference type="GO" id="GO:0004386">
    <property type="term" value="F:helicase activity"/>
    <property type="evidence" value="ECO:0007669"/>
    <property type="project" value="InterPro"/>
</dbReference>
<dbReference type="SUPFAM" id="SSF52540">
    <property type="entry name" value="P-loop containing nucleoside triphosphate hydrolases"/>
    <property type="match status" value="1"/>
</dbReference>
<dbReference type="GO" id="GO:0001147">
    <property type="term" value="F:transcription termination site sequence-specific DNA binding"/>
    <property type="evidence" value="ECO:0000318"/>
    <property type="project" value="GO_Central"/>
</dbReference>
<dbReference type="Gene3D" id="3.40.50.300">
    <property type="entry name" value="P-loop containing nucleotide triphosphate hydrolases"/>
    <property type="match status" value="2"/>
</dbReference>
<dbReference type="InterPro" id="IPR045055">
    <property type="entry name" value="DNA2/NAM7-like"/>
</dbReference>
<feature type="compositionally biased region" description="Polar residues" evidence="1">
    <location>
        <begin position="2142"/>
        <end position="2161"/>
    </location>
</feature>
<keyword evidence="5" id="KW-1185">Reference proteome</keyword>
<dbReference type="KEGG" id="spu:100892083"/>
<feature type="compositionally biased region" description="Polar residues" evidence="1">
    <location>
        <begin position="764"/>
        <end position="776"/>
    </location>
</feature>
<dbReference type="CDD" id="cd18808">
    <property type="entry name" value="SF1_C_Upf1"/>
    <property type="match status" value="1"/>
</dbReference>
<feature type="compositionally biased region" description="Acidic residues" evidence="1">
    <location>
        <begin position="707"/>
        <end position="719"/>
    </location>
</feature>
<accession>A0A7M7P605</accession>
<dbReference type="GO" id="GO:0006369">
    <property type="term" value="P:termination of RNA polymerase II transcription"/>
    <property type="evidence" value="ECO:0000318"/>
    <property type="project" value="GO_Central"/>
</dbReference>
<feature type="compositionally biased region" description="Acidic residues" evidence="1">
    <location>
        <begin position="115"/>
        <end position="124"/>
    </location>
</feature>
<feature type="compositionally biased region" description="Basic residues" evidence="1">
    <location>
        <begin position="595"/>
        <end position="620"/>
    </location>
</feature>
<dbReference type="InterPro" id="IPR047187">
    <property type="entry name" value="SF1_C_Upf1"/>
</dbReference>
<dbReference type="PANTHER" id="PTHR10887">
    <property type="entry name" value="DNA2/NAM7 HELICASE FAMILY"/>
    <property type="match status" value="1"/>
</dbReference>
<feature type="compositionally biased region" description="Polar residues" evidence="1">
    <location>
        <begin position="2080"/>
        <end position="2090"/>
    </location>
</feature>
<evidence type="ECO:0000259" key="3">
    <source>
        <dbReference type="Pfam" id="PF13087"/>
    </source>
</evidence>
<feature type="compositionally biased region" description="Basic and acidic residues" evidence="1">
    <location>
        <begin position="495"/>
        <end position="509"/>
    </location>
</feature>
<feature type="region of interest" description="Disordered" evidence="1">
    <location>
        <begin position="1895"/>
        <end position="2000"/>
    </location>
</feature>
<reference evidence="5" key="1">
    <citation type="submission" date="2015-02" db="EMBL/GenBank/DDBJ databases">
        <title>Genome sequencing for Strongylocentrotus purpuratus.</title>
        <authorList>
            <person name="Murali S."/>
            <person name="Liu Y."/>
            <person name="Vee V."/>
            <person name="English A."/>
            <person name="Wang M."/>
            <person name="Skinner E."/>
            <person name="Han Y."/>
            <person name="Muzny D.M."/>
            <person name="Worley K.C."/>
            <person name="Gibbs R.A."/>
        </authorList>
    </citation>
    <scope>NUCLEOTIDE SEQUENCE</scope>
</reference>
<feature type="region of interest" description="Disordered" evidence="1">
    <location>
        <begin position="197"/>
        <end position="416"/>
    </location>
</feature>
<feature type="region of interest" description="Disordered" evidence="1">
    <location>
        <begin position="2017"/>
        <end position="2330"/>
    </location>
</feature>
<feature type="compositionally biased region" description="Acidic residues" evidence="1">
    <location>
        <begin position="673"/>
        <end position="684"/>
    </location>
</feature>
<feature type="compositionally biased region" description="Basic and acidic residues" evidence="1">
    <location>
        <begin position="197"/>
        <end position="206"/>
    </location>
</feature>
<feature type="compositionally biased region" description="Basic and acidic residues" evidence="1">
    <location>
        <begin position="65"/>
        <end position="75"/>
    </location>
</feature>
<feature type="compositionally biased region" description="Polar residues" evidence="1">
    <location>
        <begin position="1164"/>
        <end position="1182"/>
    </location>
</feature>
<feature type="compositionally biased region" description="Polar residues" evidence="1">
    <location>
        <begin position="143"/>
        <end position="157"/>
    </location>
</feature>
<feature type="region of interest" description="Disordered" evidence="1">
    <location>
        <begin position="1"/>
        <end position="170"/>
    </location>
</feature>
<feature type="compositionally biased region" description="Basic and acidic residues" evidence="1">
    <location>
        <begin position="837"/>
        <end position="847"/>
    </location>
</feature>
<feature type="compositionally biased region" description="Basic and acidic residues" evidence="1">
    <location>
        <begin position="1183"/>
        <end position="1195"/>
    </location>
</feature>
<dbReference type="InterPro" id="IPR027417">
    <property type="entry name" value="P-loop_NTPase"/>
</dbReference>
<sequence length="2389" mass="262217">MEDNCIVIYDSEDEGSPLTESKRDSVSSDTGCVDPQDIPSNSAKDLQDNASNSDSDLPDIWGSDNESHKDDDVGRDLPSTSTGRVTASRCGKRHIAIKQEYTSLPPAGKGSAVDSESEVEEEEQFGGIGENSSDGDYNDEEQFQNQIHQNETGNISGKVSDHGDASDSSGDVMTLGVFLKESQSYSQVEPVECKFEDRPWDLHVEDCGSPDAVQSRESPLPPVSSPGSASSIPSRESPLPQVSSPVSASSVPSQESPLPQVSSPVSASSIPSRESPLPQVSSPVSASSVPSRESPLPQVSSPGSASSIPSRESPLPRVSSPGSASSVPSRESPLPRVSSPGSASSVPSRETPLPQVSSPGSASSVPSRESPLPQDHISSGVVRSSDCEADDAVNSDASSTSGTGLHPPGGPFPQFLLHQALDDDRMELKLHRLPLPAGCLSDDGEDEIEDEIKSDSSPEPGDKRPKKNQSAIRKSRRKPHSRSDRSSTDEEDEIKSDSCSEPVDKRPEKNQSAVRKSRRKPHSRNDRSSTDEEDEIKSDSCPEPVDKRPKKNQSAIRKSSRKRHSRSDRSSTDEENQTSCDNVQKKAECGEQSAARRKRKVKGKKRCRDRRGHKKTRGGKSRSLSNAGSLQDPESNQDSTNEDCLQQGQGPEQSGNKDRLPPTNPTPMLNGSTEEEPMDTASDEDMNKLRRRLVIRKVPVVSKSETDSDETCIEDDDLDPSSSQAGGIKSEHPNSDETMIDSNDGDDPGRTENMTSDAVDEVVHNTTTEYFDTQPFSPILHNETEDSLSDADEELHTSEMIVSRDSPSYLLGDKEHDGREAADLEPNSHVSCQSPDEEIHQPQRDDAGLEPSSSHRSNGVNRPSLQREDDSPGQYFPTDSQLSISLDIEDTEELTTLEDDSQDQYFPTDSQLSISLDDVDTEELTTLEDKGQYFPTDSQLSINLENEDTMSIPSKAHSTRGASKNLDKDSGKKLLPCQRNAWCPSELDPQERFLLLQEGDSGHVSSFSQETLFTPSSPGEAPSTSTAAPGYLLATSNEQHIPKKNKNFQRPSRADKLLTTMKESDQQKEKNDTKRTDSLQDIPDTPSNTLSLSSKEPSESPSTSMIRSVQDCLQQPASLNSNEMGLEDRLPADSRSLSHGHSSIPSVSFPSTSSYSSNISESSRTLNGGHSASSGTSETPSTKPDRLKPTGDDRSACPSDPPDPSLVASDMSKPLKKRRHSQTSSVPSGNQGTEPSKVNQITKEFKQEDVLSCVLSWNADWFDKHKEVHPAEILQSFLTGKEVPKHHACYPDIRSYQEAFLCFLLLEMWSNVSSSVAKDCDRTWRQSSGVNNISGDIVEVQYEAADNPTEPHDLSVGDLVLVDMTTDTASEKQFNFGLVREIGLSDRTICLALHKSIIVPSSTRLKVVTSLSHYLNQIRALLSINSHPLAKHIINPEDSPVFAKDTQVRTEGRVSDDELLNSYMESITSHASRSEVIRLMDGAAGTGKTGFLCRLIQRITRVHKEVPKTFKNPYKLLVCAPTNQSLDVLLRKIWDALMKKMDNAPTGSGRDAMKHIVDGVKIIRVDKAEEADRRLTQFLLSTVMASKRNQGSPYDQLSEDDLQTRLLQEADIVGCTLEDCGLEIVRSSLAGNVFALFVDDASHCLETEILLALQCKTKRVFLAGDQEQGIVSIRSKGAQDLDFGHSMLDRLAENFEIEDRRIHRWEVQYRMKEEIAKYPSSVMYLHRLKTRVNHPPFCLHPYIIFDVADGKESLQRDSVVNTSEVSFIEVLVSGFLKLKDSFTVGIITPSEGQKGKLLERLQGKNIPGLVIGTPTNFYGLEKHVIILCCTSTSRTPNENGFVMNKQVLNLALTRSKYSLIIVGNMKSLQKMSNNWKFLVDDATGRQLVFRTSQASYSQDAKNCQKETIPSKPSASSSRPEMPLRNVSEGRTPPGQQQRGVQDGNSRRSEDSYRHRHNPWPQDNPAHGSGRDPMEADAVMPAGANYLPPGVDPGSRSSQALSNEGNASIFVEEQHMPYAPRNISQSQRESTSSNRVEENRPSRHKHVSGYAGINNGGKKRVHFDTGTEDHGRAAKVPRSGNYDQGASSSVKSFGGRRHSFPSSRDSAQPRSILKKPDGNVASTSHHNLRSHSPSIASTAPGISVSSSSTPIPQRQRRNSSGLDASLDTEDGKSLREIATGMRANERLPRQQKGQVIAGHTVGKRKPQSSKRTETIEHSGRERRPSGEATSAGTSQRRNSSNGNEAGQNQSRDHQQQEGGSDQRPRRQSCQQQVSPDRQDHGRSVRRSSGEVTGARTSLRQNGSNGNEIRQNQGRGPALQNSSDQRPQRQCRQPQPYIGIQVLRRASLNQLAHNPVQHDRNMLHNRIVNEAYGGRSTALTEPRPNLRRGKR</sequence>
<dbReference type="InterPro" id="IPR041677">
    <property type="entry name" value="DNA2/NAM7_AAA_11"/>
</dbReference>
<evidence type="ECO:0000313" key="5">
    <source>
        <dbReference type="Proteomes" id="UP000007110"/>
    </source>
</evidence>
<feature type="compositionally biased region" description="Polar residues" evidence="1">
    <location>
        <begin position="1105"/>
        <end position="1123"/>
    </location>
</feature>
<evidence type="ECO:0000256" key="1">
    <source>
        <dbReference type="SAM" id="MobiDB-lite"/>
    </source>
</evidence>
<dbReference type="OrthoDB" id="2285229at2759"/>
<reference evidence="4" key="2">
    <citation type="submission" date="2021-01" db="UniProtKB">
        <authorList>
            <consortium name="EnsemblMetazoa"/>
        </authorList>
    </citation>
    <scope>IDENTIFICATION</scope>
</reference>
<feature type="compositionally biased region" description="Low complexity" evidence="1">
    <location>
        <begin position="225"/>
        <end position="371"/>
    </location>
</feature>
<name>A0A7M7P605_STRPU</name>
<dbReference type="InParanoid" id="A0A7M7P605"/>
<feature type="compositionally biased region" description="Basic and acidic residues" evidence="1">
    <location>
        <begin position="451"/>
        <end position="463"/>
    </location>
</feature>
<feature type="compositionally biased region" description="Polar residues" evidence="1">
    <location>
        <begin position="1895"/>
        <end position="1918"/>
    </location>
</feature>
<feature type="compositionally biased region" description="Basic and acidic residues" evidence="1">
    <location>
        <begin position="537"/>
        <end position="547"/>
    </location>
</feature>
<feature type="domain" description="DNA2/NAM7 helicase-like C-terminal" evidence="3">
    <location>
        <begin position="1685"/>
        <end position="1865"/>
    </location>
</feature>
<evidence type="ECO:0008006" key="6">
    <source>
        <dbReference type="Google" id="ProtNLM"/>
    </source>
</evidence>
<dbReference type="Pfam" id="PF13086">
    <property type="entry name" value="AAA_11"/>
    <property type="match status" value="1"/>
</dbReference>
<protein>
    <recommendedName>
        <fullName evidence="6">Helicase senataxin</fullName>
    </recommendedName>
</protein>
<feature type="compositionally biased region" description="Low complexity" evidence="1">
    <location>
        <begin position="1089"/>
        <end position="1104"/>
    </location>
</feature>
<feature type="region of interest" description="Disordered" evidence="1">
    <location>
        <begin position="949"/>
        <end position="972"/>
    </location>
</feature>
<feature type="compositionally biased region" description="Polar residues" evidence="1">
    <location>
        <begin position="1222"/>
        <end position="1239"/>
    </location>
</feature>
<feature type="compositionally biased region" description="Low complexity" evidence="1">
    <location>
        <begin position="1142"/>
        <end position="1163"/>
    </location>
</feature>
<feature type="region of interest" description="Disordered" evidence="1">
    <location>
        <begin position="1004"/>
        <end position="1239"/>
    </location>
</feature>
<evidence type="ECO:0000259" key="2">
    <source>
        <dbReference type="Pfam" id="PF13086"/>
    </source>
</evidence>
<proteinExistence type="predicted"/>
<dbReference type="Proteomes" id="UP000007110">
    <property type="component" value="Unassembled WGS sequence"/>
</dbReference>
<dbReference type="RefSeq" id="XP_030846657.1">
    <property type="nucleotide sequence ID" value="XM_030990797.1"/>
</dbReference>
<feature type="region of interest" description="Disordered" evidence="1">
    <location>
        <begin position="435"/>
        <end position="883"/>
    </location>
</feature>
<feature type="compositionally biased region" description="Polar residues" evidence="1">
    <location>
        <begin position="1933"/>
        <end position="1943"/>
    </location>
</feature>
<feature type="compositionally biased region" description="Polar residues" evidence="1">
    <location>
        <begin position="2099"/>
        <end position="2108"/>
    </location>
</feature>
<dbReference type="EnsemblMetazoa" id="XM_030990797">
    <property type="protein sequence ID" value="XP_030846657"/>
    <property type="gene ID" value="LOC100892083"/>
</dbReference>
<feature type="compositionally biased region" description="Basic and acidic residues" evidence="1">
    <location>
        <begin position="2061"/>
        <end position="2071"/>
    </location>
</feature>
<feature type="compositionally biased region" description="Polar residues" evidence="1">
    <location>
        <begin position="2293"/>
        <end position="2322"/>
    </location>
</feature>
<feature type="compositionally biased region" description="Polar residues" evidence="1">
    <location>
        <begin position="2226"/>
        <end position="2248"/>
    </location>
</feature>
<feature type="domain" description="DNA2/NAM7 helicase helicase" evidence="2">
    <location>
        <begin position="1583"/>
        <end position="1668"/>
    </location>
</feature>
<feature type="compositionally biased region" description="Basic and acidic residues" evidence="1">
    <location>
        <begin position="812"/>
        <end position="822"/>
    </location>
</feature>
<feature type="compositionally biased region" description="Polar residues" evidence="1">
    <location>
        <begin position="38"/>
        <end position="55"/>
    </location>
</feature>
<feature type="compositionally biased region" description="Basic and acidic residues" evidence="1">
    <location>
        <begin position="2249"/>
        <end position="2263"/>
    </location>
</feature>
<feature type="compositionally biased region" description="Polar residues" evidence="1">
    <location>
        <begin position="2021"/>
        <end position="2033"/>
    </location>
</feature>
<dbReference type="GeneID" id="100892083"/>
<dbReference type="OMA" id="DPMKIEG"/>
<dbReference type="EnsemblMetazoa" id="XM_030990803">
    <property type="protein sequence ID" value="XP_030846663"/>
    <property type="gene ID" value="LOC100892083"/>
</dbReference>
<evidence type="ECO:0000313" key="4">
    <source>
        <dbReference type="EnsemblMetazoa" id="XP_030846663"/>
    </source>
</evidence>
<dbReference type="Pfam" id="PF13087">
    <property type="entry name" value="AAA_12"/>
    <property type="match status" value="1"/>
</dbReference>
<dbReference type="GO" id="GO:0016604">
    <property type="term" value="C:nuclear body"/>
    <property type="evidence" value="ECO:0000318"/>
    <property type="project" value="GO_Central"/>
</dbReference>
<dbReference type="GO" id="GO:0003723">
    <property type="term" value="F:RNA binding"/>
    <property type="evidence" value="ECO:0000318"/>
    <property type="project" value="GO_Central"/>
</dbReference>
<feature type="compositionally biased region" description="Polar residues" evidence="1">
    <location>
        <begin position="1004"/>
        <end position="1027"/>
    </location>
</feature>
<feature type="compositionally biased region" description="Polar residues" evidence="1">
    <location>
        <begin position="2119"/>
        <end position="2136"/>
    </location>
</feature>
<feature type="compositionally biased region" description="Basic and acidic residues" evidence="1">
    <location>
        <begin position="1052"/>
        <end position="1078"/>
    </location>
</feature>
<feature type="compositionally biased region" description="Polar residues" evidence="1">
    <location>
        <begin position="622"/>
        <end position="654"/>
    </location>
</feature>
<feature type="compositionally biased region" description="Polar residues" evidence="1">
    <location>
        <begin position="851"/>
        <end position="864"/>
    </location>
</feature>
<organism evidence="4 5">
    <name type="scientific">Strongylocentrotus purpuratus</name>
    <name type="common">Purple sea urchin</name>
    <dbReference type="NCBI Taxonomy" id="7668"/>
    <lineage>
        <taxon>Eukaryota</taxon>
        <taxon>Metazoa</taxon>
        <taxon>Echinodermata</taxon>
        <taxon>Eleutherozoa</taxon>
        <taxon>Echinozoa</taxon>
        <taxon>Echinoidea</taxon>
        <taxon>Euechinoidea</taxon>
        <taxon>Echinacea</taxon>
        <taxon>Camarodonta</taxon>
        <taxon>Echinidea</taxon>
        <taxon>Strongylocentrotidae</taxon>
        <taxon>Strongylocentrotus</taxon>
    </lineage>
</organism>
<dbReference type="PANTHER" id="PTHR10887:SF495">
    <property type="entry name" value="HELICASE SENATAXIN ISOFORM X1-RELATED"/>
    <property type="match status" value="1"/>
</dbReference>
<dbReference type="RefSeq" id="XP_030846663.1">
    <property type="nucleotide sequence ID" value="XM_030990803.1"/>
</dbReference>